<proteinExistence type="inferred from homology"/>
<name>A0A916QG97_9LACO</name>
<evidence type="ECO:0000256" key="8">
    <source>
        <dbReference type="SAM" id="Phobius"/>
    </source>
</evidence>
<keyword evidence="3" id="KW-1003">Cell membrane</keyword>
<evidence type="ECO:0000256" key="7">
    <source>
        <dbReference type="SAM" id="MobiDB-lite"/>
    </source>
</evidence>
<evidence type="ECO:0000256" key="6">
    <source>
        <dbReference type="ARBA" id="ARBA00023136"/>
    </source>
</evidence>
<comment type="caution">
    <text evidence="10">The sequence shown here is derived from an EMBL/GenBank/DDBJ whole genome shotgun (WGS) entry which is preliminary data.</text>
</comment>
<evidence type="ECO:0000256" key="5">
    <source>
        <dbReference type="ARBA" id="ARBA00022989"/>
    </source>
</evidence>
<dbReference type="Pfam" id="PF03176">
    <property type="entry name" value="MMPL"/>
    <property type="match status" value="2"/>
</dbReference>
<sequence length="1150" mass="121885">MQKFLKNHVFSLLAWIVILVISVVALPNVSALTRAHSTISLPSSVQSEVANHLEARWTKTKKNTHEIGIVFNKEHGKLTAADKEAIDNTVAELKANKSKYGIKSMQAPNDNAASKKLLKSDDGTTWLVQLNVSKNHGTIEHINKQLSKAAKTSGVRTYVTGADILTDDFSSSIQEGIKKTELITVVFIFIVLVIVFRSPIVPLISLLTVGVSFLVSFSIVTNLVQTANFPFSNFTQVFMIIVLFGIGTDYNILLYDKFKENLGKGMTVKEAERNALRVAGKTILYSGSSILIGFSALGLAKFSIYQSATGVAVGVAVLLIVLLTLNPFFMAVLGRKMFWPVKEFSGETESKLWHGIARGSLKHAFLALVLTAVIAVPFTMMYQNKLNYDDAAEISDSTPSKKGLLLIQKHFSKGMAEPTYIYIQSKHKMDNETYMKLLDELIGKYSKLQNVDFAAGVTRPYGEKINQLYVNNQMKTVNSGVNQVVSGLDKLEAGSNKITAGAVRLKTGAQTLSSGSSQLESGSEELASGTDRLASGSSRLYSGAGSLRAGTYTLYAGLNSLSQQLSAQLSSSSQSQIQQLQAALPKINSGIQELNSALGSNSSVDVSQLTTNLSNVASQAQTIGTQLSAAGNTLETLKSSLSSAGSTSLSDSDKAAMLAEYNAAAKKAGLNDAQIAAMDAALNSVLSSVESKVTSQTASLTSSLTSSLQSIGQNIEAAGDADKSLGTSLKGISGQASTLSGLLSQVKTLKSSVQELASASNVALPGAVTALNKLDSGLEQVQSAAKEGASGAGQLYTGANSLYSGLGSLNSGIGSLQSGESQLTSGAKQLTSGSDKLSSGAGKLASGNKKITKGLGTASTGLKQGGSYLKGLQKSAAAETFYIPKSALKDKQIKQSIKTYLSPDKKSAYIMVVFKSDPSGNKATNQAQNLTQIAKKSFKGTKLANAQVAAGGQSSHIQDTRQTASGDFTRTAAIMIIGIGIALMFVTRSLLQPIYIMLTLLIAYISSLSINQWLVKPMLGHDKLAWNVPFFSFIMIIALGVDYSIFLMTRYRELQKADPQASPSSTILHAAGIIGTVVISAIIILGGTFAALIPSGIPTLIEVATTVIIGLLILMFLLPITLPALVKLTYEGLNFDFWRKSKPKHSAETA</sequence>
<feature type="transmembrane region" description="Helical" evidence="8">
    <location>
        <begin position="236"/>
        <end position="255"/>
    </location>
</feature>
<dbReference type="EMBL" id="BMAY01000004">
    <property type="protein sequence ID" value="GFZ26765.1"/>
    <property type="molecule type" value="Genomic_DNA"/>
</dbReference>
<feature type="transmembrane region" description="Helical" evidence="8">
    <location>
        <begin position="1026"/>
        <end position="1046"/>
    </location>
</feature>
<dbReference type="InterPro" id="IPR000731">
    <property type="entry name" value="SSD"/>
</dbReference>
<feature type="transmembrane region" description="Helical" evidence="8">
    <location>
        <begin position="1099"/>
        <end position="1118"/>
    </location>
</feature>
<protein>
    <submittedName>
        <fullName evidence="10">Membrane protein</fullName>
    </submittedName>
</protein>
<organism evidence="10 11">
    <name type="scientific">Lactobacillus corticis</name>
    <dbReference type="NCBI Taxonomy" id="2201249"/>
    <lineage>
        <taxon>Bacteria</taxon>
        <taxon>Bacillati</taxon>
        <taxon>Bacillota</taxon>
        <taxon>Bacilli</taxon>
        <taxon>Lactobacillales</taxon>
        <taxon>Lactobacillaceae</taxon>
        <taxon>Lactobacillus</taxon>
    </lineage>
</organism>
<feature type="transmembrane region" description="Helical" evidence="8">
    <location>
        <begin position="1067"/>
        <end position="1093"/>
    </location>
</feature>
<dbReference type="InterPro" id="IPR050545">
    <property type="entry name" value="Mycobact_MmpL"/>
</dbReference>
<evidence type="ECO:0000313" key="11">
    <source>
        <dbReference type="Proteomes" id="UP000677218"/>
    </source>
</evidence>
<dbReference type="InterPro" id="IPR011049">
    <property type="entry name" value="Serralysin-like_metalloprot_C"/>
</dbReference>
<feature type="transmembrane region" description="Helical" evidence="8">
    <location>
        <begin position="311"/>
        <end position="333"/>
    </location>
</feature>
<dbReference type="InterPro" id="IPR004869">
    <property type="entry name" value="MMPL_dom"/>
</dbReference>
<dbReference type="AlphaFoldDB" id="A0A916QG97"/>
<dbReference type="RefSeq" id="WP_212780464.1">
    <property type="nucleotide sequence ID" value="NZ_BMAY01000004.1"/>
</dbReference>
<evidence type="ECO:0000256" key="2">
    <source>
        <dbReference type="ARBA" id="ARBA00010157"/>
    </source>
</evidence>
<feature type="compositionally biased region" description="Polar residues" evidence="7">
    <location>
        <begin position="824"/>
        <end position="837"/>
    </location>
</feature>
<dbReference type="PANTHER" id="PTHR33406">
    <property type="entry name" value="MEMBRANE PROTEIN MJ1562-RELATED"/>
    <property type="match status" value="1"/>
</dbReference>
<keyword evidence="11" id="KW-1185">Reference proteome</keyword>
<feature type="transmembrane region" description="Helical" evidence="8">
    <location>
        <begin position="968"/>
        <end position="987"/>
    </location>
</feature>
<keyword evidence="4 8" id="KW-0812">Transmembrane</keyword>
<evidence type="ECO:0000313" key="10">
    <source>
        <dbReference type="EMBL" id="GFZ26765.1"/>
    </source>
</evidence>
<evidence type="ECO:0000259" key="9">
    <source>
        <dbReference type="PROSITE" id="PS50156"/>
    </source>
</evidence>
<comment type="similarity">
    <text evidence="2">Belongs to the resistance-nodulation-cell division (RND) (TC 2.A.6) family. MmpL subfamily.</text>
</comment>
<gene>
    <name evidence="10" type="ORF">LCB40_06450</name>
</gene>
<feature type="transmembrane region" description="Helical" evidence="8">
    <location>
        <begin position="364"/>
        <end position="382"/>
    </location>
</feature>
<dbReference type="InterPro" id="IPR023908">
    <property type="entry name" value="xxxLxxG_rpt"/>
</dbReference>
<keyword evidence="6 8" id="KW-0472">Membrane</keyword>
<dbReference type="SUPFAM" id="SSF101967">
    <property type="entry name" value="Adhesin YadA, collagen-binding domain"/>
    <property type="match status" value="1"/>
</dbReference>
<dbReference type="Proteomes" id="UP000677218">
    <property type="component" value="Unassembled WGS sequence"/>
</dbReference>
<dbReference type="NCBIfam" id="TIGR03057">
    <property type="entry name" value="xxxLxxG_by_4"/>
    <property type="match status" value="2"/>
</dbReference>
<dbReference type="Gene3D" id="1.10.287.950">
    <property type="entry name" value="Methyl-accepting chemotaxis protein"/>
    <property type="match status" value="1"/>
</dbReference>
<feature type="transmembrane region" description="Helical" evidence="8">
    <location>
        <begin position="180"/>
        <end position="196"/>
    </location>
</feature>
<dbReference type="GO" id="GO:0005886">
    <property type="term" value="C:plasma membrane"/>
    <property type="evidence" value="ECO:0007669"/>
    <property type="project" value="UniProtKB-SubCell"/>
</dbReference>
<dbReference type="PANTHER" id="PTHR33406:SF6">
    <property type="entry name" value="MEMBRANE PROTEIN YDGH-RELATED"/>
    <property type="match status" value="1"/>
</dbReference>
<feature type="transmembrane region" description="Helical" evidence="8">
    <location>
        <begin position="283"/>
        <end position="305"/>
    </location>
</feature>
<feature type="region of interest" description="Disordered" evidence="7">
    <location>
        <begin position="824"/>
        <end position="845"/>
    </location>
</feature>
<evidence type="ECO:0000256" key="3">
    <source>
        <dbReference type="ARBA" id="ARBA00022475"/>
    </source>
</evidence>
<dbReference type="SUPFAM" id="SSF82866">
    <property type="entry name" value="Multidrug efflux transporter AcrB transmembrane domain"/>
    <property type="match status" value="2"/>
</dbReference>
<dbReference type="Gene3D" id="1.20.1640.10">
    <property type="entry name" value="Multidrug efflux transporter AcrB transmembrane domain"/>
    <property type="match status" value="2"/>
</dbReference>
<evidence type="ECO:0000256" key="4">
    <source>
        <dbReference type="ARBA" id="ARBA00022692"/>
    </source>
</evidence>
<comment type="subcellular location">
    <subcellularLocation>
        <location evidence="1">Cell membrane</location>
        <topology evidence="1">Multi-pass membrane protein</topology>
    </subcellularLocation>
</comment>
<feature type="transmembrane region" description="Helical" evidence="8">
    <location>
        <begin position="994"/>
        <end position="1014"/>
    </location>
</feature>
<feature type="domain" description="SSD" evidence="9">
    <location>
        <begin position="997"/>
        <end position="1128"/>
    </location>
</feature>
<dbReference type="PROSITE" id="PS50156">
    <property type="entry name" value="SSD"/>
    <property type="match status" value="1"/>
</dbReference>
<keyword evidence="5 8" id="KW-1133">Transmembrane helix</keyword>
<reference evidence="10" key="1">
    <citation type="submission" date="2020-08" db="EMBL/GenBank/DDBJ databases">
        <title>Taxonomic study for Lactobacillus species isolated from hardwood bark.</title>
        <authorList>
            <person name="Tohno M."/>
            <person name="Tanizawa Y."/>
        </authorList>
    </citation>
    <scope>NUCLEOTIDE SEQUENCE</scope>
    <source>
        <strain evidence="10">B40</strain>
    </source>
</reference>
<accession>A0A916QG97</accession>
<evidence type="ECO:0000256" key="1">
    <source>
        <dbReference type="ARBA" id="ARBA00004651"/>
    </source>
</evidence>